<sequence length="37" mass="4377">MDGQKYEKERDIDLLRQRSTISINESADWNTKCVECT</sequence>
<accession>A0A3P6ASB9</accession>
<dbReference type="AlphaFoldDB" id="A0A3P6ASB9"/>
<name>A0A3P6ASB9_BRAOL</name>
<protein>
    <submittedName>
        <fullName evidence="1">Uncharacterized protein</fullName>
    </submittedName>
</protein>
<reference evidence="1" key="1">
    <citation type="submission" date="2018-11" db="EMBL/GenBank/DDBJ databases">
        <authorList>
            <consortium name="Genoscope - CEA"/>
            <person name="William W."/>
        </authorList>
    </citation>
    <scope>NUCLEOTIDE SEQUENCE</scope>
</reference>
<gene>
    <name evidence="1" type="ORF">BOLC3T17609H</name>
</gene>
<proteinExistence type="predicted"/>
<dbReference type="EMBL" id="LR031872">
    <property type="protein sequence ID" value="VDC94267.1"/>
    <property type="molecule type" value="Genomic_DNA"/>
</dbReference>
<organism evidence="1">
    <name type="scientific">Brassica oleracea</name>
    <name type="common">Wild cabbage</name>
    <dbReference type="NCBI Taxonomy" id="3712"/>
    <lineage>
        <taxon>Eukaryota</taxon>
        <taxon>Viridiplantae</taxon>
        <taxon>Streptophyta</taxon>
        <taxon>Embryophyta</taxon>
        <taxon>Tracheophyta</taxon>
        <taxon>Spermatophyta</taxon>
        <taxon>Magnoliopsida</taxon>
        <taxon>eudicotyledons</taxon>
        <taxon>Gunneridae</taxon>
        <taxon>Pentapetalae</taxon>
        <taxon>rosids</taxon>
        <taxon>malvids</taxon>
        <taxon>Brassicales</taxon>
        <taxon>Brassicaceae</taxon>
        <taxon>Brassiceae</taxon>
        <taxon>Brassica</taxon>
    </lineage>
</organism>
<evidence type="ECO:0000313" key="1">
    <source>
        <dbReference type="EMBL" id="VDC94267.1"/>
    </source>
</evidence>